<name>A0ABT1BKR2_9BURK</name>
<proteinExistence type="predicted"/>
<feature type="region of interest" description="Disordered" evidence="1">
    <location>
        <begin position="115"/>
        <end position="140"/>
    </location>
</feature>
<organism evidence="2 3">
    <name type="scientific">Ideonella oryzae</name>
    <dbReference type="NCBI Taxonomy" id="2937441"/>
    <lineage>
        <taxon>Bacteria</taxon>
        <taxon>Pseudomonadati</taxon>
        <taxon>Pseudomonadota</taxon>
        <taxon>Betaproteobacteria</taxon>
        <taxon>Burkholderiales</taxon>
        <taxon>Sphaerotilaceae</taxon>
        <taxon>Ideonella</taxon>
    </lineage>
</organism>
<evidence type="ECO:0000256" key="1">
    <source>
        <dbReference type="SAM" id="MobiDB-lite"/>
    </source>
</evidence>
<evidence type="ECO:0000313" key="3">
    <source>
        <dbReference type="Proteomes" id="UP001204851"/>
    </source>
</evidence>
<protein>
    <submittedName>
        <fullName evidence="2">Uncharacterized protein</fullName>
    </submittedName>
</protein>
<dbReference type="RefSeq" id="WP_252769261.1">
    <property type="nucleotide sequence ID" value="NZ_JAMXMC010000004.1"/>
</dbReference>
<keyword evidence="3" id="KW-1185">Reference proteome</keyword>
<evidence type="ECO:0000313" key="2">
    <source>
        <dbReference type="EMBL" id="MCO5976795.1"/>
    </source>
</evidence>
<reference evidence="2 3" key="1">
    <citation type="submission" date="2022-06" db="EMBL/GenBank/DDBJ databases">
        <title>Ideonella sp. NS12-5 Genome sequencing and assembly.</title>
        <authorList>
            <person name="Jung Y."/>
        </authorList>
    </citation>
    <scope>NUCLEOTIDE SEQUENCE [LARGE SCALE GENOMIC DNA]</scope>
    <source>
        <strain evidence="2 3">NS12-5</strain>
    </source>
</reference>
<dbReference type="EMBL" id="JAMXMC010000004">
    <property type="protein sequence ID" value="MCO5976795.1"/>
    <property type="molecule type" value="Genomic_DNA"/>
</dbReference>
<accession>A0ABT1BKR2</accession>
<sequence>MMVFREDTGVHLAPDLEATLWFSPVWRWGPQCELKQADPREAPLLPIPFDGRKLAAFLLHPAISASFPDPPSAAHYLLDLLTSVEDSVCRCAVEEATALLEQAFDALGPMASTRWRDLDRSDADSTPTEQMQADRRRSEDEEIDWLNRMVREMFSGGCDKRPKGTATVIEQRGELILQTLEELGHNPLELPPYGPGKGGAKQAAWERLRSSPKWKRLLGDVQAERKAFEKAWGNLLAGKKIKNTAS</sequence>
<dbReference type="Proteomes" id="UP001204851">
    <property type="component" value="Unassembled WGS sequence"/>
</dbReference>
<gene>
    <name evidence="2" type="ORF">M0L44_08750</name>
</gene>
<comment type="caution">
    <text evidence="2">The sequence shown here is derived from an EMBL/GenBank/DDBJ whole genome shotgun (WGS) entry which is preliminary data.</text>
</comment>